<dbReference type="Proteomes" id="UP000823750">
    <property type="component" value="Unassembled WGS sequence"/>
</dbReference>
<evidence type="ECO:0000313" key="2">
    <source>
        <dbReference type="EMBL" id="MBO8486343.1"/>
    </source>
</evidence>
<dbReference type="PROSITE" id="PS51257">
    <property type="entry name" value="PROKAR_LIPOPROTEIN"/>
    <property type="match status" value="1"/>
</dbReference>
<reference evidence="2" key="1">
    <citation type="submission" date="2020-10" db="EMBL/GenBank/DDBJ databases">
        <authorList>
            <person name="Gilroy R."/>
        </authorList>
    </citation>
    <scope>NUCLEOTIDE SEQUENCE</scope>
    <source>
        <strain evidence="2">B2-16538</strain>
    </source>
</reference>
<proteinExistence type="predicted"/>
<name>A0A9D9J496_9BACT</name>
<evidence type="ECO:0000313" key="3">
    <source>
        <dbReference type="Proteomes" id="UP000823750"/>
    </source>
</evidence>
<feature type="transmembrane region" description="Helical" evidence="1">
    <location>
        <begin position="88"/>
        <end position="108"/>
    </location>
</feature>
<dbReference type="EMBL" id="JADILX010000120">
    <property type="protein sequence ID" value="MBO8486343.1"/>
    <property type="molecule type" value="Genomic_DNA"/>
</dbReference>
<keyword evidence="1" id="KW-0812">Transmembrane</keyword>
<protein>
    <submittedName>
        <fullName evidence="2">DUF4199 domain-containing protein</fullName>
    </submittedName>
</protein>
<reference evidence="2" key="2">
    <citation type="journal article" date="2021" name="PeerJ">
        <title>Extensive microbial diversity within the chicken gut microbiome revealed by metagenomics and culture.</title>
        <authorList>
            <person name="Gilroy R."/>
            <person name="Ravi A."/>
            <person name="Getino M."/>
            <person name="Pursley I."/>
            <person name="Horton D.L."/>
            <person name="Alikhan N.F."/>
            <person name="Baker D."/>
            <person name="Gharbi K."/>
            <person name="Hall N."/>
            <person name="Watson M."/>
            <person name="Adriaenssens E.M."/>
            <person name="Foster-Nyarko E."/>
            <person name="Jarju S."/>
            <person name="Secka A."/>
            <person name="Antonio M."/>
            <person name="Oren A."/>
            <person name="Chaudhuri R.R."/>
            <person name="La Ragione R."/>
            <person name="Hildebrand F."/>
            <person name="Pallen M.J."/>
        </authorList>
    </citation>
    <scope>NUCLEOTIDE SEQUENCE</scope>
    <source>
        <strain evidence="2">B2-16538</strain>
    </source>
</reference>
<accession>A0A9D9J496</accession>
<feature type="transmembrane region" description="Helical" evidence="1">
    <location>
        <begin position="146"/>
        <end position="166"/>
    </location>
</feature>
<keyword evidence="1" id="KW-1133">Transmembrane helix</keyword>
<comment type="caution">
    <text evidence="2">The sequence shown here is derived from an EMBL/GenBank/DDBJ whole genome shotgun (WGS) entry which is preliminary data.</text>
</comment>
<organism evidence="2 3">
    <name type="scientific">Candidatus Cryptobacteroides excrementavium</name>
    <dbReference type="NCBI Taxonomy" id="2840759"/>
    <lineage>
        <taxon>Bacteria</taxon>
        <taxon>Pseudomonadati</taxon>
        <taxon>Bacteroidota</taxon>
        <taxon>Bacteroidia</taxon>
        <taxon>Bacteroidales</taxon>
        <taxon>Candidatus Cryptobacteroides</taxon>
    </lineage>
</organism>
<feature type="transmembrane region" description="Helical" evidence="1">
    <location>
        <begin position="12"/>
        <end position="36"/>
    </location>
</feature>
<feature type="transmembrane region" description="Helical" evidence="1">
    <location>
        <begin position="42"/>
        <end position="67"/>
    </location>
</feature>
<evidence type="ECO:0000256" key="1">
    <source>
        <dbReference type="SAM" id="Phobius"/>
    </source>
</evidence>
<keyword evidence="1" id="KW-0472">Membrane</keyword>
<sequence>MKETVNTRALWNNAGIAGAALGLLTVSCMFIEQAVAGVQSKILVTATGIILWTVKFAGCILLMRFFMLRLCKNFDGVTSGITMKYGTMTAFLSALINSAVLLANMLFISPGIYEQQYDQIMQAYSGLLDANSMGMMGKMESALPKITFFTQLIYCFLYGTVLSLILSRYIPKQDPFAGYDSSENSRQA</sequence>
<dbReference type="AlphaFoldDB" id="A0A9D9J496"/>
<gene>
    <name evidence="2" type="ORF">IAB78_07965</name>
</gene>